<dbReference type="EC" id="2.7.7.7" evidence="2"/>
<dbReference type="AlphaFoldDB" id="A0A1F5H4H9"/>
<comment type="catalytic activity">
    <reaction evidence="8">
        <text>DNA(n) + a 2'-deoxyribonucleoside 5'-triphosphate = DNA(n+1) + diphosphate</text>
        <dbReference type="Rhea" id="RHEA:22508"/>
        <dbReference type="Rhea" id="RHEA-COMP:17339"/>
        <dbReference type="Rhea" id="RHEA-COMP:17340"/>
        <dbReference type="ChEBI" id="CHEBI:33019"/>
        <dbReference type="ChEBI" id="CHEBI:61560"/>
        <dbReference type="ChEBI" id="CHEBI:173112"/>
        <dbReference type="EC" id="2.7.7.7"/>
    </reaction>
</comment>
<dbReference type="SMART" id="SM00278">
    <property type="entry name" value="HhH1"/>
    <property type="match status" value="2"/>
</dbReference>
<proteinExistence type="predicted"/>
<dbReference type="CDD" id="cd00141">
    <property type="entry name" value="NT_POLXc"/>
    <property type="match status" value="1"/>
</dbReference>
<dbReference type="GO" id="GO:0006281">
    <property type="term" value="P:DNA repair"/>
    <property type="evidence" value="ECO:0007669"/>
    <property type="project" value="InterPro"/>
</dbReference>
<dbReference type="SUPFAM" id="SSF47802">
    <property type="entry name" value="DNA polymerase beta, N-terminal domain-like"/>
    <property type="match status" value="1"/>
</dbReference>
<dbReference type="PANTHER" id="PTHR36928">
    <property type="entry name" value="PHOSPHATASE YCDX-RELATED"/>
    <property type="match status" value="1"/>
</dbReference>
<keyword evidence="6" id="KW-0235">DNA replication</keyword>
<gene>
    <name evidence="11" type="ORF">A3B54_01380</name>
</gene>
<dbReference type="Gene3D" id="1.10.150.110">
    <property type="entry name" value="DNA polymerase beta, N-terminal domain-like"/>
    <property type="match status" value="1"/>
</dbReference>
<name>A0A1F5H4H9_9BACT</name>
<dbReference type="InterPro" id="IPR050243">
    <property type="entry name" value="PHP_phosphatase"/>
</dbReference>
<dbReference type="Gene3D" id="3.20.20.140">
    <property type="entry name" value="Metal-dependent hydrolases"/>
    <property type="match status" value="1"/>
</dbReference>
<comment type="caution">
    <text evidence="11">The sequence shown here is derived from an EMBL/GenBank/DDBJ whole genome shotgun (WGS) entry which is preliminary data.</text>
</comment>
<dbReference type="CDD" id="cd07436">
    <property type="entry name" value="PHP_PolX"/>
    <property type="match status" value="1"/>
</dbReference>
<dbReference type="GO" id="GO:0042578">
    <property type="term" value="F:phosphoric ester hydrolase activity"/>
    <property type="evidence" value="ECO:0007669"/>
    <property type="project" value="TreeGrafter"/>
</dbReference>
<dbReference type="GO" id="GO:0003887">
    <property type="term" value="F:DNA-directed DNA polymerase activity"/>
    <property type="evidence" value="ECO:0007669"/>
    <property type="project" value="UniProtKB-KW"/>
</dbReference>
<dbReference type="Gene3D" id="1.10.150.20">
    <property type="entry name" value="5' to 3' exonuclease, C-terminal subdomain"/>
    <property type="match status" value="1"/>
</dbReference>
<dbReference type="GO" id="GO:0008270">
    <property type="term" value="F:zinc ion binding"/>
    <property type="evidence" value="ECO:0007669"/>
    <property type="project" value="TreeGrafter"/>
</dbReference>
<dbReference type="Gene3D" id="3.30.460.10">
    <property type="entry name" value="Beta Polymerase, domain 2"/>
    <property type="match status" value="1"/>
</dbReference>
<dbReference type="GO" id="GO:0003677">
    <property type="term" value="F:DNA binding"/>
    <property type="evidence" value="ECO:0007669"/>
    <property type="project" value="InterPro"/>
</dbReference>
<dbReference type="EMBL" id="MFBT01000027">
    <property type="protein sequence ID" value="OGD98979.1"/>
    <property type="molecule type" value="Genomic_DNA"/>
</dbReference>
<dbReference type="NCBIfam" id="NF006375">
    <property type="entry name" value="PRK08609.1"/>
    <property type="match status" value="1"/>
</dbReference>
<evidence type="ECO:0000256" key="7">
    <source>
        <dbReference type="ARBA" id="ARBA00022932"/>
    </source>
</evidence>
<evidence type="ECO:0000256" key="6">
    <source>
        <dbReference type="ARBA" id="ARBA00022705"/>
    </source>
</evidence>
<keyword evidence="5" id="KW-0548">Nucleotidyltransferase</keyword>
<accession>A0A1F5H4H9</accession>
<dbReference type="Pfam" id="PF14716">
    <property type="entry name" value="HHH_8"/>
    <property type="match status" value="1"/>
</dbReference>
<evidence type="ECO:0000256" key="1">
    <source>
        <dbReference type="ARBA" id="ARBA00001946"/>
    </source>
</evidence>
<reference evidence="11 12" key="1">
    <citation type="journal article" date="2016" name="Nat. Commun.">
        <title>Thousands of microbial genomes shed light on interconnected biogeochemical processes in an aquifer system.</title>
        <authorList>
            <person name="Anantharaman K."/>
            <person name="Brown C.T."/>
            <person name="Hug L.A."/>
            <person name="Sharon I."/>
            <person name="Castelle C.J."/>
            <person name="Probst A.J."/>
            <person name="Thomas B.C."/>
            <person name="Singh A."/>
            <person name="Wilkins M.J."/>
            <person name="Karaoz U."/>
            <person name="Brodie E.L."/>
            <person name="Williams K.H."/>
            <person name="Hubbard S.S."/>
            <person name="Banfield J.F."/>
        </authorList>
    </citation>
    <scope>NUCLEOTIDE SEQUENCE [LARGE SCALE GENOMIC DNA]</scope>
</reference>
<feature type="domain" description="Helix-hairpin-helix DNA-binding motif class 1" evidence="9">
    <location>
        <begin position="95"/>
        <end position="114"/>
    </location>
</feature>
<dbReference type="Pfam" id="PF14791">
    <property type="entry name" value="DNA_pol_B_thumb"/>
    <property type="match status" value="1"/>
</dbReference>
<sequence>MARFYSNRQIAKILRSISAAYTVKGGDYFKITAYDKAADSVEHTTSELKDLWDDGKMDTVPGLGKAIQLHLDELFRTGNVRHFDQIKSGLPKGMFELLDVPGMGPKSAYKIAKALKVKNIKDLEVAARRGKIAKLPGFGPKSQQDILSSISEFTERTQRLILPFAHSVARRVLDYLCKEKTCLRAEPLGSLRRMVATVGDIDIAVASKSPQKIIDHFKSFREVSRVLEAGSRTSSVVLKNGVQVDLMIQPPDAFGALLQHFTGSKNHNIHLRELALKRGFSLSEYGIKAKVRLMKFRKEEEFYKFLGLDFIEPELREDIGEIESAQTHTLPELIELEDIKGDIHLHSSYPIEPSHDLGANTFEDIIEKAKSLGYEYIGFSDHSPSHSTHTKQQIIDLIGKRSQKIEQLKSSSKDIGILNLLEIDILASGELSIPEESLKFLDGSLAGIHSSHRQDKKTMTKRILVACNSPYVQVVSHPTGRLLQERESYEVDWPRIFEVCVKTKTMLEINAWPNRLDLPDALVREAVGAGVKLIINSDSHQINQMDNMRFGVAVGRRGWATAKDIANTLPWVEFRKLFKV</sequence>
<evidence type="ECO:0000259" key="10">
    <source>
        <dbReference type="SMART" id="SM00483"/>
    </source>
</evidence>
<keyword evidence="3" id="KW-0237">DNA synthesis</keyword>
<dbReference type="SUPFAM" id="SSF47781">
    <property type="entry name" value="RuvA domain 2-like"/>
    <property type="match status" value="1"/>
</dbReference>
<dbReference type="InterPro" id="IPR027421">
    <property type="entry name" value="DNA_pol_lamdba_lyase_dom_sf"/>
</dbReference>
<dbReference type="Proteomes" id="UP000177039">
    <property type="component" value="Unassembled WGS sequence"/>
</dbReference>
<dbReference type="InterPro" id="IPR010996">
    <property type="entry name" value="HHH_MUS81"/>
</dbReference>
<dbReference type="InterPro" id="IPR002054">
    <property type="entry name" value="DNA-dir_DNA_pol_X"/>
</dbReference>
<evidence type="ECO:0000256" key="2">
    <source>
        <dbReference type="ARBA" id="ARBA00012417"/>
    </source>
</evidence>
<dbReference type="Gene3D" id="3.30.210.10">
    <property type="entry name" value="DNA polymerase, thumb domain"/>
    <property type="match status" value="1"/>
</dbReference>
<evidence type="ECO:0000256" key="4">
    <source>
        <dbReference type="ARBA" id="ARBA00022679"/>
    </source>
</evidence>
<protein>
    <recommendedName>
        <fullName evidence="2">DNA-directed DNA polymerase</fullName>
        <ecNumber evidence="2">2.7.7.7</ecNumber>
    </recommendedName>
</protein>
<dbReference type="InterPro" id="IPR010994">
    <property type="entry name" value="RuvA_2-like"/>
</dbReference>
<dbReference type="InterPro" id="IPR022311">
    <property type="entry name" value="PolX-like"/>
</dbReference>
<comment type="cofactor">
    <cofactor evidence="1">
        <name>Mg(2+)</name>
        <dbReference type="ChEBI" id="CHEBI:18420"/>
    </cofactor>
</comment>
<dbReference type="PIRSF" id="PIRSF005047">
    <property type="entry name" value="UCP005047_YshC"/>
    <property type="match status" value="1"/>
</dbReference>
<organism evidence="11 12">
    <name type="scientific">Candidatus Curtissbacteria bacterium RIFCSPLOWO2_01_FULL_42_50</name>
    <dbReference type="NCBI Taxonomy" id="1797730"/>
    <lineage>
        <taxon>Bacteria</taxon>
        <taxon>Candidatus Curtissiibacteriota</taxon>
    </lineage>
</organism>
<dbReference type="InterPro" id="IPR029398">
    <property type="entry name" value="PolB_thumb"/>
</dbReference>
<feature type="domain" description="Helix-hairpin-helix DNA-binding motif class 1" evidence="9">
    <location>
        <begin position="130"/>
        <end position="149"/>
    </location>
</feature>
<evidence type="ECO:0000313" key="11">
    <source>
        <dbReference type="EMBL" id="OGD98979.1"/>
    </source>
</evidence>
<evidence type="ECO:0000256" key="5">
    <source>
        <dbReference type="ARBA" id="ARBA00022695"/>
    </source>
</evidence>
<dbReference type="InterPro" id="IPR037160">
    <property type="entry name" value="DNA_Pol_thumb_sf"/>
</dbReference>
<feature type="domain" description="DNA-directed DNA polymerase X" evidence="10">
    <location>
        <begin position="5"/>
        <end position="317"/>
    </location>
</feature>
<keyword evidence="4" id="KW-0808">Transferase</keyword>
<dbReference type="SUPFAM" id="SSF81301">
    <property type="entry name" value="Nucleotidyltransferase"/>
    <property type="match status" value="1"/>
</dbReference>
<evidence type="ECO:0000313" key="12">
    <source>
        <dbReference type="Proteomes" id="UP000177039"/>
    </source>
</evidence>
<keyword evidence="7" id="KW-0239">DNA-directed DNA polymerase</keyword>
<dbReference type="InterPro" id="IPR043519">
    <property type="entry name" value="NT_sf"/>
</dbReference>
<evidence type="ECO:0000259" key="9">
    <source>
        <dbReference type="SMART" id="SM00278"/>
    </source>
</evidence>
<dbReference type="SMART" id="SM00483">
    <property type="entry name" value="POLXc"/>
    <property type="match status" value="1"/>
</dbReference>
<dbReference type="InterPro" id="IPR003583">
    <property type="entry name" value="Hlx-hairpin-Hlx_DNA-bd_motif"/>
</dbReference>
<dbReference type="SUPFAM" id="SSF89550">
    <property type="entry name" value="PHP domain-like"/>
    <property type="match status" value="1"/>
</dbReference>
<dbReference type="Pfam" id="PF14520">
    <property type="entry name" value="HHH_5"/>
    <property type="match status" value="1"/>
</dbReference>
<evidence type="ECO:0000256" key="3">
    <source>
        <dbReference type="ARBA" id="ARBA00022634"/>
    </source>
</evidence>
<dbReference type="InterPro" id="IPR047967">
    <property type="entry name" value="PolX_PHP"/>
</dbReference>
<evidence type="ECO:0000256" key="8">
    <source>
        <dbReference type="ARBA" id="ARBA00049244"/>
    </source>
</evidence>
<dbReference type="InterPro" id="IPR016195">
    <property type="entry name" value="Pol/histidinol_Pase-like"/>
</dbReference>
<dbReference type="PANTHER" id="PTHR36928:SF1">
    <property type="entry name" value="PHOSPHATASE YCDX-RELATED"/>
    <property type="match status" value="1"/>
</dbReference>
<dbReference type="GO" id="GO:0005829">
    <property type="term" value="C:cytosol"/>
    <property type="evidence" value="ECO:0007669"/>
    <property type="project" value="TreeGrafter"/>
</dbReference>